<protein>
    <submittedName>
        <fullName evidence="2">Uncharacterized protein</fullName>
    </submittedName>
</protein>
<feature type="region of interest" description="Disordered" evidence="1">
    <location>
        <begin position="146"/>
        <end position="171"/>
    </location>
</feature>
<feature type="compositionally biased region" description="Polar residues" evidence="1">
    <location>
        <begin position="146"/>
        <end position="156"/>
    </location>
</feature>
<name>A0A438CYE8_VITVI</name>
<dbReference type="EMBL" id="QGNW01001904">
    <property type="protein sequence ID" value="RVW28222.1"/>
    <property type="molecule type" value="Genomic_DNA"/>
</dbReference>
<sequence length="171" mass="19440">MATKKQSSNSEVTIPSSHGGKDDYLTSVATPPAKGDLKFKEWKTENKWEFFMICVKEISQSLNISNFLLIIGCNRICLKQMIETAQLMGPNTEKLLKRNRYKFLLGLNKNLDEVQARILGMKPLPNIREVFSEVHHEESRKKFMMGSQNYQPTAESSALAAQGSQFQHTDN</sequence>
<evidence type="ECO:0000256" key="1">
    <source>
        <dbReference type="SAM" id="MobiDB-lite"/>
    </source>
</evidence>
<dbReference type="AlphaFoldDB" id="A0A438CYE8"/>
<feature type="compositionally biased region" description="Polar residues" evidence="1">
    <location>
        <begin position="162"/>
        <end position="171"/>
    </location>
</feature>
<organism evidence="2 3">
    <name type="scientific">Vitis vinifera</name>
    <name type="common">Grape</name>
    <dbReference type="NCBI Taxonomy" id="29760"/>
    <lineage>
        <taxon>Eukaryota</taxon>
        <taxon>Viridiplantae</taxon>
        <taxon>Streptophyta</taxon>
        <taxon>Embryophyta</taxon>
        <taxon>Tracheophyta</taxon>
        <taxon>Spermatophyta</taxon>
        <taxon>Magnoliopsida</taxon>
        <taxon>eudicotyledons</taxon>
        <taxon>Gunneridae</taxon>
        <taxon>Pentapetalae</taxon>
        <taxon>rosids</taxon>
        <taxon>Vitales</taxon>
        <taxon>Vitaceae</taxon>
        <taxon>Viteae</taxon>
        <taxon>Vitis</taxon>
    </lineage>
</organism>
<comment type="caution">
    <text evidence="2">The sequence shown here is derived from an EMBL/GenBank/DDBJ whole genome shotgun (WGS) entry which is preliminary data.</text>
</comment>
<dbReference type="PANTHER" id="PTHR34222:SF40">
    <property type="match status" value="1"/>
</dbReference>
<proteinExistence type="predicted"/>
<feature type="region of interest" description="Disordered" evidence="1">
    <location>
        <begin position="1"/>
        <end position="25"/>
    </location>
</feature>
<gene>
    <name evidence="2" type="ORF">CK203_083721</name>
</gene>
<dbReference type="PANTHER" id="PTHR34222">
    <property type="entry name" value="GAG_PRE-INTEGRS DOMAIN-CONTAINING PROTEIN"/>
    <property type="match status" value="1"/>
</dbReference>
<reference evidence="2 3" key="1">
    <citation type="journal article" date="2018" name="PLoS Genet.">
        <title>Population sequencing reveals clonal diversity and ancestral inbreeding in the grapevine cultivar Chardonnay.</title>
        <authorList>
            <person name="Roach M.J."/>
            <person name="Johnson D.L."/>
            <person name="Bohlmann J."/>
            <person name="van Vuuren H.J."/>
            <person name="Jones S.J."/>
            <person name="Pretorius I.S."/>
            <person name="Schmidt S.A."/>
            <person name="Borneman A.R."/>
        </authorList>
    </citation>
    <scope>NUCLEOTIDE SEQUENCE [LARGE SCALE GENOMIC DNA]</scope>
    <source>
        <strain evidence="3">cv. Chardonnay</strain>
        <tissue evidence="2">Leaf</tissue>
    </source>
</reference>
<accession>A0A438CYE8</accession>
<evidence type="ECO:0000313" key="3">
    <source>
        <dbReference type="Proteomes" id="UP000288805"/>
    </source>
</evidence>
<evidence type="ECO:0000313" key="2">
    <source>
        <dbReference type="EMBL" id="RVW28222.1"/>
    </source>
</evidence>
<feature type="compositionally biased region" description="Polar residues" evidence="1">
    <location>
        <begin position="1"/>
        <end position="16"/>
    </location>
</feature>
<dbReference type="Proteomes" id="UP000288805">
    <property type="component" value="Unassembled WGS sequence"/>
</dbReference>